<proteinExistence type="predicted"/>
<dbReference type="PANTHER" id="PTHR19241">
    <property type="entry name" value="ATP-BINDING CASSETTE TRANSPORTER"/>
    <property type="match status" value="1"/>
</dbReference>
<dbReference type="Pfam" id="PF01061">
    <property type="entry name" value="ABC2_membrane"/>
    <property type="match status" value="2"/>
</dbReference>
<evidence type="ECO:0000256" key="2">
    <source>
        <dbReference type="ARBA" id="ARBA00022448"/>
    </source>
</evidence>
<dbReference type="InterPro" id="IPR013525">
    <property type="entry name" value="ABC2_TM"/>
</dbReference>
<keyword evidence="3 6" id="KW-0812">Transmembrane</keyword>
<keyword evidence="11" id="KW-1185">Reference proteome</keyword>
<protein>
    <submittedName>
        <fullName evidence="10">Pleiotropic drug resistance protein ABC Superfamily</fullName>
    </submittedName>
</protein>
<feature type="transmembrane region" description="Helical" evidence="6">
    <location>
        <begin position="512"/>
        <end position="533"/>
    </location>
</feature>
<evidence type="ECO:0000259" key="9">
    <source>
        <dbReference type="Pfam" id="PF06422"/>
    </source>
</evidence>
<keyword evidence="4 6" id="KW-1133">Transmembrane helix</keyword>
<dbReference type="InterPro" id="IPR010929">
    <property type="entry name" value="PDR_CDR_ABC"/>
</dbReference>
<evidence type="ECO:0000256" key="7">
    <source>
        <dbReference type="SAM" id="SignalP"/>
    </source>
</evidence>
<evidence type="ECO:0000256" key="5">
    <source>
        <dbReference type="ARBA" id="ARBA00023136"/>
    </source>
</evidence>
<reference evidence="10 11" key="1">
    <citation type="journal article" date="2017" name="Genome Biol. Evol.">
        <title>Phytophthora megakarya and P. palmivora, closely related causal agents of cacao black pod rot, underwent increases in genome sizes and gene numbers by different mechanisms.</title>
        <authorList>
            <person name="Ali S.S."/>
            <person name="Shao J."/>
            <person name="Lary D.J."/>
            <person name="Kronmiller B."/>
            <person name="Shen D."/>
            <person name="Strem M.D."/>
            <person name="Amoako-Attah I."/>
            <person name="Akrofi A.Y."/>
            <person name="Begoude B.A."/>
            <person name="Ten Hoopen G.M."/>
            <person name="Coulibaly K."/>
            <person name="Kebe B.I."/>
            <person name="Melnick R.L."/>
            <person name="Guiltinan M.J."/>
            <person name="Tyler B.M."/>
            <person name="Meinhardt L.W."/>
            <person name="Bailey B.A."/>
        </authorList>
    </citation>
    <scope>NUCLEOTIDE SEQUENCE [LARGE SCALE GENOMIC DNA]</scope>
    <source>
        <strain evidence="11">sbr112.9</strain>
    </source>
</reference>
<accession>A0A2P4XRB5</accession>
<dbReference type="InterPro" id="IPR027417">
    <property type="entry name" value="P-loop_NTPase"/>
</dbReference>
<dbReference type="Gene3D" id="3.40.50.300">
    <property type="entry name" value="P-loop containing nucleotide triphosphate hydrolases"/>
    <property type="match status" value="1"/>
</dbReference>
<dbReference type="Proteomes" id="UP000237271">
    <property type="component" value="Unassembled WGS sequence"/>
</dbReference>
<evidence type="ECO:0000256" key="1">
    <source>
        <dbReference type="ARBA" id="ARBA00004141"/>
    </source>
</evidence>
<feature type="domain" description="ABC-2 type transporter transmembrane" evidence="8">
    <location>
        <begin position="2"/>
        <end position="47"/>
    </location>
</feature>
<feature type="chain" id="PRO_5015179412" evidence="7">
    <location>
        <begin position="19"/>
        <end position="676"/>
    </location>
</feature>
<evidence type="ECO:0000256" key="3">
    <source>
        <dbReference type="ARBA" id="ARBA00022692"/>
    </source>
</evidence>
<dbReference type="OrthoDB" id="66620at2759"/>
<dbReference type="Pfam" id="PF06422">
    <property type="entry name" value="PDR_CDR"/>
    <property type="match status" value="1"/>
</dbReference>
<feature type="transmembrane region" description="Helical" evidence="6">
    <location>
        <begin position="650"/>
        <end position="671"/>
    </location>
</feature>
<feature type="transmembrane region" description="Helical" evidence="6">
    <location>
        <begin position="426"/>
        <end position="448"/>
    </location>
</feature>
<sequence length="676" mass="76833">MSTFSIVFIIIFAGFVQPKSEIPDYLVWIYWINPIGWCMRALSVNEYRSSKYDVCEYGGVNYCSEFNMNMGEYYLAQFGVPSSKSWLWTGAIFMFFFYVFLLGASTYLLEYRRYLAPTNIQLLSKEIEEEAEEGYALAMTPKSKDKEDSNSDTSHDDVMVTIPRREKNFIPVSIAFTDLWYSVPDPTNTKETLDLLKDDFDGCENWSQDRMHDRRQDLLNGYEANDLVVRRATGYCEQMDVYLEASTMREELTFSSFLRQDSNIPDSKTYDTVEECLALLDMHGVADPIISGSSQDQMKRLTVGVELAAQPSVLFLDEPTSGLDAHSAKVIMDGVRKVADNGRVCTIHQPSSDVFFLFDHLILLKCGGQSVFVGELGDRCQKLVKYLEAVPGVKPCPPKQNPDLDFADIFSKSEEKPNLDDMLMQLAFNLTRFGIVFGVAIVWGLSFLSVDCITYNSLVRAFYRERAAQTYNSLWYFVATTIVEIPYVFGQSLLFIVIFYPMVGFQGFATAVLYWIHVSLFVLGQMYFAQLLIHAFPSIEVAAVMGALINSIFLLFAGFNPPASTIPEGHKWLYTIVPQRFSISILLALVFCDCPEEPTRNESLSQYDNVGSNLGCQPLTGTPVTISHTTVKGYIESTFKYNYDDRWANFGYVFVTIIIFRILSMLSLHYVNHTKR</sequence>
<organism evidence="10 11">
    <name type="scientific">Phytophthora palmivora</name>
    <dbReference type="NCBI Taxonomy" id="4796"/>
    <lineage>
        <taxon>Eukaryota</taxon>
        <taxon>Sar</taxon>
        <taxon>Stramenopiles</taxon>
        <taxon>Oomycota</taxon>
        <taxon>Peronosporomycetes</taxon>
        <taxon>Peronosporales</taxon>
        <taxon>Peronosporaceae</taxon>
        <taxon>Phytophthora</taxon>
    </lineage>
</organism>
<feature type="transmembrane region" description="Helical" evidence="6">
    <location>
        <begin position="539"/>
        <end position="560"/>
    </location>
</feature>
<evidence type="ECO:0000256" key="4">
    <source>
        <dbReference type="ARBA" id="ARBA00022989"/>
    </source>
</evidence>
<dbReference type="GO" id="GO:0140359">
    <property type="term" value="F:ABC-type transporter activity"/>
    <property type="evidence" value="ECO:0007669"/>
    <property type="project" value="InterPro"/>
</dbReference>
<gene>
    <name evidence="10" type="ORF">PHPALM_15767</name>
</gene>
<feature type="transmembrane region" description="Helical" evidence="6">
    <location>
        <begin position="86"/>
        <end position="109"/>
    </location>
</feature>
<keyword evidence="5 6" id="KW-0472">Membrane</keyword>
<dbReference type="SUPFAM" id="SSF52540">
    <property type="entry name" value="P-loop containing nucleoside triphosphate hydrolases"/>
    <property type="match status" value="1"/>
</dbReference>
<keyword evidence="7" id="KW-0732">Signal</keyword>
<feature type="signal peptide" evidence="7">
    <location>
        <begin position="1"/>
        <end position="18"/>
    </location>
</feature>
<dbReference type="GO" id="GO:0005524">
    <property type="term" value="F:ATP binding"/>
    <property type="evidence" value="ECO:0007669"/>
    <property type="project" value="InterPro"/>
</dbReference>
<dbReference type="AlphaFoldDB" id="A0A2P4XRB5"/>
<evidence type="ECO:0000256" key="6">
    <source>
        <dbReference type="SAM" id="Phobius"/>
    </source>
</evidence>
<dbReference type="GO" id="GO:0016020">
    <property type="term" value="C:membrane"/>
    <property type="evidence" value="ECO:0007669"/>
    <property type="project" value="UniProtKB-SubCell"/>
</dbReference>
<evidence type="ECO:0000313" key="10">
    <source>
        <dbReference type="EMBL" id="POM68115.1"/>
    </source>
</evidence>
<name>A0A2P4XRB5_9STRA</name>
<feature type="domain" description="ABC-2 type transporter transmembrane" evidence="8">
    <location>
        <begin position="429"/>
        <end position="590"/>
    </location>
</feature>
<dbReference type="EMBL" id="NCKW01008395">
    <property type="protein sequence ID" value="POM68115.1"/>
    <property type="molecule type" value="Genomic_DNA"/>
</dbReference>
<evidence type="ECO:0000313" key="11">
    <source>
        <dbReference type="Proteomes" id="UP000237271"/>
    </source>
</evidence>
<feature type="transmembrane region" description="Helical" evidence="6">
    <location>
        <begin position="474"/>
        <end position="500"/>
    </location>
</feature>
<evidence type="ECO:0000259" key="8">
    <source>
        <dbReference type="Pfam" id="PF01061"/>
    </source>
</evidence>
<comment type="caution">
    <text evidence="10">The sequence shown here is derived from an EMBL/GenBank/DDBJ whole genome shotgun (WGS) entry which is preliminary data.</text>
</comment>
<feature type="domain" description="CDR ABC transporter" evidence="9">
    <location>
        <begin position="606"/>
        <end position="675"/>
    </location>
</feature>
<comment type="subcellular location">
    <subcellularLocation>
        <location evidence="1">Membrane</location>
        <topology evidence="1">Multi-pass membrane protein</topology>
    </subcellularLocation>
</comment>
<keyword evidence="2" id="KW-0813">Transport</keyword>